<dbReference type="GO" id="GO:0003923">
    <property type="term" value="F:GPI-anchor transamidase activity"/>
    <property type="evidence" value="ECO:0007669"/>
    <property type="project" value="InterPro"/>
</dbReference>
<dbReference type="PANTHER" id="PTHR48067:SF1">
    <property type="entry name" value="GPI-ANCHOR TRANSAMIDASE"/>
    <property type="match status" value="1"/>
</dbReference>
<gene>
    <name evidence="6" type="ORF">CTEN210_03768</name>
</gene>
<dbReference type="AlphaFoldDB" id="A0AAD3CKM1"/>
<dbReference type="Pfam" id="PF01650">
    <property type="entry name" value="Peptidase_C13"/>
    <property type="match status" value="1"/>
</dbReference>
<comment type="caution">
    <text evidence="6">The sequence shown here is derived from an EMBL/GenBank/DDBJ whole genome shotgun (WGS) entry which is preliminary data.</text>
</comment>
<evidence type="ECO:0000256" key="5">
    <source>
        <dbReference type="SAM" id="SignalP"/>
    </source>
</evidence>
<dbReference type="GO" id="GO:0016255">
    <property type="term" value="P:attachment of GPI anchor to protein"/>
    <property type="evidence" value="ECO:0007669"/>
    <property type="project" value="InterPro"/>
</dbReference>
<evidence type="ECO:0000256" key="2">
    <source>
        <dbReference type="ARBA" id="ARBA00009941"/>
    </source>
</evidence>
<dbReference type="InterPro" id="IPR001096">
    <property type="entry name" value="Peptidase_C13"/>
</dbReference>
<sequence>MKRIRAALVLLVYLMTFFCSTTEAEERELKSLDHTKNVAVILSSSTFFHNYRHTANALAMYQTLKDHGGFTDDNIILMLADEAACNPKNPYKDTIYPIGSHNLNLYKDAEVDYTGNDVTVDNFFRVLLGRHGKYTPPHQKFHNIDENTNLFIYITGHGGDNFFKFRDVEDFNTKDLRGVLEQLQILKRFKSILYVTDTCQAFTTAPNTRQENIDSSLPDGEILRNVYSVGSSLKDENSYAHHSDTSIGHAVMDRYVYNFITFMGGFGSLTRGRWLEMEELSVKDALVSSMYDSKGRSKLNANVGYSDLGCDESMDSIPLSDFFVMKNGIIREKDIDEDDDENEIDGVFLLEDAVDFQ</sequence>
<dbReference type="GO" id="GO:0006508">
    <property type="term" value="P:proteolysis"/>
    <property type="evidence" value="ECO:0007669"/>
    <property type="project" value="InterPro"/>
</dbReference>
<feature type="chain" id="PRO_5042150438" description="GPI-anchor transamidase" evidence="5">
    <location>
        <begin position="25"/>
        <end position="357"/>
    </location>
</feature>
<dbReference type="InterPro" id="IPR028361">
    <property type="entry name" value="GPI_transamidase"/>
</dbReference>
<comment type="pathway">
    <text evidence="1">Glycolipid biosynthesis; glycosylphosphatidylinositol-anchor biosynthesis.</text>
</comment>
<dbReference type="Gene3D" id="3.40.50.1460">
    <property type="match status" value="1"/>
</dbReference>
<dbReference type="Proteomes" id="UP001054902">
    <property type="component" value="Unassembled WGS sequence"/>
</dbReference>
<comment type="similarity">
    <text evidence="2">Belongs to the peptidase C13 family.</text>
</comment>
<organism evidence="6 7">
    <name type="scientific">Chaetoceros tenuissimus</name>
    <dbReference type="NCBI Taxonomy" id="426638"/>
    <lineage>
        <taxon>Eukaryota</taxon>
        <taxon>Sar</taxon>
        <taxon>Stramenopiles</taxon>
        <taxon>Ochrophyta</taxon>
        <taxon>Bacillariophyta</taxon>
        <taxon>Coscinodiscophyceae</taxon>
        <taxon>Chaetocerotophycidae</taxon>
        <taxon>Chaetocerotales</taxon>
        <taxon>Chaetocerotaceae</taxon>
        <taxon>Chaetoceros</taxon>
    </lineage>
</organism>
<dbReference type="EMBL" id="BLLK01000022">
    <property type="protein sequence ID" value="GFH47293.1"/>
    <property type="molecule type" value="Genomic_DNA"/>
</dbReference>
<dbReference type="GO" id="GO:0042765">
    <property type="term" value="C:GPI-anchor transamidase complex"/>
    <property type="evidence" value="ECO:0007669"/>
    <property type="project" value="InterPro"/>
</dbReference>
<keyword evidence="3" id="KW-0337">GPI-anchor biosynthesis</keyword>
<dbReference type="PANTHER" id="PTHR48067">
    <property type="entry name" value="GPI-ANCHOR TRANSAMIDASE"/>
    <property type="match status" value="1"/>
</dbReference>
<protein>
    <recommendedName>
        <fullName evidence="8">GPI-anchor transamidase</fullName>
    </recommendedName>
</protein>
<proteinExistence type="inferred from homology"/>
<evidence type="ECO:0008006" key="8">
    <source>
        <dbReference type="Google" id="ProtNLM"/>
    </source>
</evidence>
<accession>A0AAD3CKM1</accession>
<dbReference type="GO" id="GO:0006506">
    <property type="term" value="P:GPI anchor biosynthetic process"/>
    <property type="evidence" value="ECO:0007669"/>
    <property type="project" value="UniProtKB-KW"/>
</dbReference>
<name>A0AAD3CKM1_9STRA</name>
<evidence type="ECO:0000256" key="3">
    <source>
        <dbReference type="ARBA" id="ARBA00022502"/>
    </source>
</evidence>
<keyword evidence="4 5" id="KW-0732">Signal</keyword>
<feature type="signal peptide" evidence="5">
    <location>
        <begin position="1"/>
        <end position="24"/>
    </location>
</feature>
<evidence type="ECO:0000313" key="7">
    <source>
        <dbReference type="Proteomes" id="UP001054902"/>
    </source>
</evidence>
<evidence type="ECO:0000256" key="1">
    <source>
        <dbReference type="ARBA" id="ARBA00004687"/>
    </source>
</evidence>
<evidence type="ECO:0000256" key="4">
    <source>
        <dbReference type="ARBA" id="ARBA00022729"/>
    </source>
</evidence>
<reference evidence="6 7" key="1">
    <citation type="journal article" date="2021" name="Sci. Rep.">
        <title>The genome of the diatom Chaetoceros tenuissimus carries an ancient integrated fragment of an extant virus.</title>
        <authorList>
            <person name="Hongo Y."/>
            <person name="Kimura K."/>
            <person name="Takaki Y."/>
            <person name="Yoshida Y."/>
            <person name="Baba S."/>
            <person name="Kobayashi G."/>
            <person name="Nagasaki K."/>
            <person name="Hano T."/>
            <person name="Tomaru Y."/>
        </authorList>
    </citation>
    <scope>NUCLEOTIDE SEQUENCE [LARGE SCALE GENOMIC DNA]</scope>
    <source>
        <strain evidence="6 7">NIES-3715</strain>
    </source>
</reference>
<dbReference type="PRINTS" id="PR00776">
    <property type="entry name" value="HEMOGLOBNASE"/>
</dbReference>
<evidence type="ECO:0000313" key="6">
    <source>
        <dbReference type="EMBL" id="GFH47293.1"/>
    </source>
</evidence>
<keyword evidence="7" id="KW-1185">Reference proteome</keyword>